<dbReference type="AlphaFoldDB" id="A0A1B0A9K2"/>
<evidence type="ECO:0000256" key="1">
    <source>
        <dbReference type="SAM" id="MobiDB-lite"/>
    </source>
</evidence>
<reference evidence="2" key="2">
    <citation type="submission" date="2020-05" db="UniProtKB">
        <authorList>
            <consortium name="EnsemblMetazoa"/>
        </authorList>
    </citation>
    <scope>IDENTIFICATION</scope>
    <source>
        <strain evidence="2">IAEA</strain>
    </source>
</reference>
<feature type="compositionally biased region" description="Basic and acidic residues" evidence="1">
    <location>
        <begin position="110"/>
        <end position="120"/>
    </location>
</feature>
<accession>A0A1B0A9K2</accession>
<reference evidence="3" key="1">
    <citation type="submission" date="2014-03" db="EMBL/GenBank/DDBJ databases">
        <authorList>
            <person name="Aksoy S."/>
            <person name="Warren W."/>
            <person name="Wilson R.K."/>
        </authorList>
    </citation>
    <scope>NUCLEOTIDE SEQUENCE [LARGE SCALE GENOMIC DNA]</scope>
    <source>
        <strain evidence="3">IAEA</strain>
    </source>
</reference>
<feature type="compositionally biased region" description="Polar residues" evidence="1">
    <location>
        <begin position="171"/>
        <end position="187"/>
    </location>
</feature>
<feature type="compositionally biased region" description="Polar residues" evidence="1">
    <location>
        <begin position="136"/>
        <end position="145"/>
    </location>
</feature>
<dbReference type="VEuPathDB" id="VectorBase:GPAI038551"/>
<dbReference type="Proteomes" id="UP000092445">
    <property type="component" value="Unassembled WGS sequence"/>
</dbReference>
<keyword evidence="3" id="KW-1185">Reference proteome</keyword>
<evidence type="ECO:0000313" key="3">
    <source>
        <dbReference type="Proteomes" id="UP000092445"/>
    </source>
</evidence>
<feature type="compositionally biased region" description="Basic and acidic residues" evidence="1">
    <location>
        <begin position="198"/>
        <end position="208"/>
    </location>
</feature>
<protein>
    <submittedName>
        <fullName evidence="2">Uncharacterized protein</fullName>
    </submittedName>
</protein>
<name>A0A1B0A9K2_GLOPL</name>
<dbReference type="EnsemblMetazoa" id="GPAI038551-RA">
    <property type="protein sequence ID" value="GPAI038551-PA"/>
    <property type="gene ID" value="GPAI038551"/>
</dbReference>
<proteinExistence type="predicted"/>
<organism evidence="2 3">
    <name type="scientific">Glossina pallidipes</name>
    <name type="common">Tsetse fly</name>
    <dbReference type="NCBI Taxonomy" id="7398"/>
    <lineage>
        <taxon>Eukaryota</taxon>
        <taxon>Metazoa</taxon>
        <taxon>Ecdysozoa</taxon>
        <taxon>Arthropoda</taxon>
        <taxon>Hexapoda</taxon>
        <taxon>Insecta</taxon>
        <taxon>Pterygota</taxon>
        <taxon>Neoptera</taxon>
        <taxon>Endopterygota</taxon>
        <taxon>Diptera</taxon>
        <taxon>Brachycera</taxon>
        <taxon>Muscomorpha</taxon>
        <taxon>Hippoboscoidea</taxon>
        <taxon>Glossinidae</taxon>
        <taxon>Glossina</taxon>
    </lineage>
</organism>
<feature type="region of interest" description="Disordered" evidence="1">
    <location>
        <begin position="110"/>
        <end position="208"/>
    </location>
</feature>
<evidence type="ECO:0000313" key="2">
    <source>
        <dbReference type="EnsemblMetazoa" id="GPAI038551-PA"/>
    </source>
</evidence>
<sequence>MLKRQMKGRRGEDIEHYITSMHCESANLAFNLGRGFTSSSSQLSPQEICVSWDGFIHTSLIEGPAYVTKIVKHKTVGRLTTGGVLRVSKPRRLDTVKHKIAKEEFELQVKADSSEEAIKNEDEDFLNERNEEDNSDLSQDLTRNLNRSRKRTQSPNPEISIESEATDDKQFATSTENADSSVTPSTSKRGRVAQNHRGTFDDCPTRNV</sequence>
<feature type="compositionally biased region" description="Acidic residues" evidence="1">
    <location>
        <begin position="121"/>
        <end position="135"/>
    </location>
</feature>